<dbReference type="SUPFAM" id="SSF53720">
    <property type="entry name" value="ALDH-like"/>
    <property type="match status" value="1"/>
</dbReference>
<keyword evidence="7" id="KW-1185">Reference proteome</keyword>
<evidence type="ECO:0000313" key="6">
    <source>
        <dbReference type="EMBL" id="MBZ5752088.1"/>
    </source>
</evidence>
<dbReference type="InterPro" id="IPR029510">
    <property type="entry name" value="Ald_DH_CS_GLU"/>
</dbReference>
<feature type="domain" description="Aldehyde dehydrogenase" evidence="5">
    <location>
        <begin position="21"/>
        <end position="479"/>
    </location>
</feature>
<sequence length="486" mass="52630">MLASVSAIKVTDYKFYVNGQWKESQSGQTIDIRSPYLYEVMGRVQAITKEEVDEAIGFARGAQIEWAETSLQERAKYLYKWADELVNMQDEIAEIIMTEVGKGLKDAKNEVVRTADFIRYTVEEALHMHGESMKGDSFPGGSKSKIAMIERVPLGVVLAISPFNYPVNLSAAKLAPALIAGNAVIFKPATQGAISGIKMIEALHKAEFPKGLVNLITGRGSVIGDYLVEHKGIDMISFTGGTNTGAHLAKKAAMIPLVLELGGKDPGIVREDADLVEAAKQIISGAFSYSGQRCTAIKRVLVHESIADELVGILKGEIEKLAVGSPEEGNTVVPLIDDQSADFVQGLIDDAIERGATVVIGNKRERNLIYPTLLDHVTEDMSAAWEEPFGPVLPVIRVSSDEEAINIANKSEFGLQASVFTKDINKAFAIANKIETGSVQINGRTERGPDHFPFIGVKGSGMGAQGIRRSIESMTREKVTVLNLSL</sequence>
<dbReference type="PROSITE" id="PS00070">
    <property type="entry name" value="ALDEHYDE_DEHYDR_CYS"/>
    <property type="match status" value="1"/>
</dbReference>
<dbReference type="InterPro" id="IPR016160">
    <property type="entry name" value="Ald_DH_CS_CYS"/>
</dbReference>
<dbReference type="Pfam" id="PF00171">
    <property type="entry name" value="Aldedh"/>
    <property type="match status" value="1"/>
</dbReference>
<keyword evidence="2 4" id="KW-0560">Oxidoreductase</keyword>
<dbReference type="InterPro" id="IPR015590">
    <property type="entry name" value="Aldehyde_DH_dom"/>
</dbReference>
<dbReference type="EMBL" id="JAIQUM010000046">
    <property type="protein sequence ID" value="MBZ5752088.1"/>
    <property type="molecule type" value="Genomic_DNA"/>
</dbReference>
<dbReference type="InterPro" id="IPR016162">
    <property type="entry name" value="Ald_DH_N"/>
</dbReference>
<dbReference type="Gene3D" id="3.40.309.10">
    <property type="entry name" value="Aldehyde Dehydrogenase, Chain A, domain 2"/>
    <property type="match status" value="1"/>
</dbReference>
<dbReference type="RefSeq" id="WP_224140515.1">
    <property type="nucleotide sequence ID" value="NZ_JAIQUM010000046.1"/>
</dbReference>
<dbReference type="PANTHER" id="PTHR42991">
    <property type="entry name" value="ALDEHYDE DEHYDROGENASE"/>
    <property type="match status" value="1"/>
</dbReference>
<comment type="caution">
    <text evidence="6">The sequence shown here is derived from an EMBL/GenBank/DDBJ whole genome shotgun (WGS) entry which is preliminary data.</text>
</comment>
<name>A0ABS7UVS7_9BACI</name>
<evidence type="ECO:0000256" key="3">
    <source>
        <dbReference type="PROSITE-ProRule" id="PRU10007"/>
    </source>
</evidence>
<dbReference type="CDD" id="cd07082">
    <property type="entry name" value="ALDH_F11_NP-GAPDH"/>
    <property type="match status" value="1"/>
</dbReference>
<organism evidence="6 7">
    <name type="scientific">Metabacillus rhizolycopersici</name>
    <dbReference type="NCBI Taxonomy" id="2875709"/>
    <lineage>
        <taxon>Bacteria</taxon>
        <taxon>Bacillati</taxon>
        <taxon>Bacillota</taxon>
        <taxon>Bacilli</taxon>
        <taxon>Bacillales</taxon>
        <taxon>Bacillaceae</taxon>
        <taxon>Metabacillus</taxon>
    </lineage>
</organism>
<comment type="similarity">
    <text evidence="1 4">Belongs to the aldehyde dehydrogenase family.</text>
</comment>
<dbReference type="PANTHER" id="PTHR42991:SF1">
    <property type="entry name" value="ALDEHYDE DEHYDROGENASE"/>
    <property type="match status" value="1"/>
</dbReference>
<gene>
    <name evidence="6" type="ORF">K9V48_17985</name>
</gene>
<dbReference type="Proteomes" id="UP001165287">
    <property type="component" value="Unassembled WGS sequence"/>
</dbReference>
<dbReference type="InterPro" id="IPR051020">
    <property type="entry name" value="ALDH-related_metabolic_enz"/>
</dbReference>
<reference evidence="6" key="1">
    <citation type="submission" date="2024-05" db="EMBL/GenBank/DDBJ databases">
        <title>Metabacillus sp. nov., isolated from the rhizosphere soil of tomato plants.</title>
        <authorList>
            <person name="Ma R."/>
        </authorList>
    </citation>
    <scope>NUCLEOTIDE SEQUENCE</scope>
    <source>
        <strain evidence="6">DBTR6</strain>
    </source>
</reference>
<evidence type="ECO:0000259" key="5">
    <source>
        <dbReference type="Pfam" id="PF00171"/>
    </source>
</evidence>
<dbReference type="InterPro" id="IPR016161">
    <property type="entry name" value="Ald_DH/histidinol_DH"/>
</dbReference>
<evidence type="ECO:0000256" key="2">
    <source>
        <dbReference type="ARBA" id="ARBA00023002"/>
    </source>
</evidence>
<accession>A0ABS7UVS7</accession>
<evidence type="ECO:0000256" key="1">
    <source>
        <dbReference type="ARBA" id="ARBA00009986"/>
    </source>
</evidence>
<evidence type="ECO:0000256" key="4">
    <source>
        <dbReference type="RuleBase" id="RU003345"/>
    </source>
</evidence>
<protein>
    <submittedName>
        <fullName evidence="6">NADP-dependent glyceraldehyde-3-phosphate dehydrogenase</fullName>
    </submittedName>
</protein>
<proteinExistence type="inferred from homology"/>
<feature type="active site" evidence="3">
    <location>
        <position position="260"/>
    </location>
</feature>
<evidence type="ECO:0000313" key="7">
    <source>
        <dbReference type="Proteomes" id="UP001165287"/>
    </source>
</evidence>
<dbReference type="Gene3D" id="3.40.605.10">
    <property type="entry name" value="Aldehyde Dehydrogenase, Chain A, domain 1"/>
    <property type="match status" value="1"/>
</dbReference>
<dbReference type="InterPro" id="IPR016163">
    <property type="entry name" value="Ald_DH_C"/>
</dbReference>
<dbReference type="PROSITE" id="PS00687">
    <property type="entry name" value="ALDEHYDE_DEHYDR_GLU"/>
    <property type="match status" value="1"/>
</dbReference>